<reference evidence="2" key="1">
    <citation type="submission" date="2014-05" db="EMBL/GenBank/DDBJ databases">
        <title>The transcriptome of the halophilic microalga Tetraselmis sp. GSL018 isolated from the Great Salt Lake, Utah.</title>
        <authorList>
            <person name="Jinkerson R.E."/>
            <person name="D'Adamo S."/>
            <person name="Posewitz M.C."/>
        </authorList>
    </citation>
    <scope>NUCLEOTIDE SEQUENCE</scope>
    <source>
        <strain evidence="2">GSL018</strain>
    </source>
</reference>
<accession>A0A061QKY7</accession>
<sequence>APSPASEAEPRREDACSRALPLSIAAAHYQFPLPRETSLHAPSAPPCASGAPPRGPRVGKPIGAFPERIRDRGAAAEGRPPPPGS</sequence>
<evidence type="ECO:0000313" key="2">
    <source>
        <dbReference type="EMBL" id="JAC60403.1"/>
    </source>
</evidence>
<dbReference type="EMBL" id="GBEZ01026844">
    <property type="protein sequence ID" value="JAC60403.1"/>
    <property type="molecule type" value="Transcribed_RNA"/>
</dbReference>
<feature type="non-terminal residue" evidence="2">
    <location>
        <position position="85"/>
    </location>
</feature>
<name>A0A061QKY7_9CHLO</name>
<evidence type="ECO:0000256" key="1">
    <source>
        <dbReference type="SAM" id="MobiDB-lite"/>
    </source>
</evidence>
<feature type="non-terminal residue" evidence="2">
    <location>
        <position position="1"/>
    </location>
</feature>
<organism evidence="2">
    <name type="scientific">Tetraselmis sp. GSL018</name>
    <dbReference type="NCBI Taxonomy" id="582737"/>
    <lineage>
        <taxon>Eukaryota</taxon>
        <taxon>Viridiplantae</taxon>
        <taxon>Chlorophyta</taxon>
        <taxon>core chlorophytes</taxon>
        <taxon>Chlorodendrophyceae</taxon>
        <taxon>Chlorodendrales</taxon>
        <taxon>Chlorodendraceae</taxon>
        <taxon>Tetraselmis</taxon>
    </lineage>
</organism>
<gene>
    <name evidence="2" type="ORF">TSPGSL018_29045</name>
</gene>
<proteinExistence type="predicted"/>
<dbReference type="AlphaFoldDB" id="A0A061QKY7"/>
<feature type="region of interest" description="Disordered" evidence="1">
    <location>
        <begin position="36"/>
        <end position="85"/>
    </location>
</feature>
<protein>
    <submittedName>
        <fullName evidence="2">Uncharacterized protein</fullName>
    </submittedName>
</protein>